<organism evidence="2">
    <name type="scientific">Streptomyces sp. R08</name>
    <dbReference type="NCBI Taxonomy" id="3238624"/>
    <lineage>
        <taxon>Bacteria</taxon>
        <taxon>Bacillati</taxon>
        <taxon>Actinomycetota</taxon>
        <taxon>Actinomycetes</taxon>
        <taxon>Kitasatosporales</taxon>
        <taxon>Streptomycetaceae</taxon>
        <taxon>Streptomyces</taxon>
    </lineage>
</organism>
<proteinExistence type="predicted"/>
<name>A0AB39MRX4_9ACTN</name>
<accession>A0AB39MRX4</accession>
<dbReference type="CDD" id="cd02440">
    <property type="entry name" value="AdoMet_MTases"/>
    <property type="match status" value="1"/>
</dbReference>
<dbReference type="InterPro" id="IPR041698">
    <property type="entry name" value="Methyltransf_25"/>
</dbReference>
<gene>
    <name evidence="2" type="ORF">AB5J58_21830</name>
</gene>
<dbReference type="EMBL" id="CP163431">
    <property type="protein sequence ID" value="XDQ07902.1"/>
    <property type="molecule type" value="Genomic_DNA"/>
</dbReference>
<protein>
    <submittedName>
        <fullName evidence="2">Methyltransferase domain-containing protein</fullName>
    </submittedName>
</protein>
<evidence type="ECO:0000313" key="2">
    <source>
        <dbReference type="EMBL" id="XDQ07902.1"/>
    </source>
</evidence>
<dbReference type="Pfam" id="PF13649">
    <property type="entry name" value="Methyltransf_25"/>
    <property type="match status" value="1"/>
</dbReference>
<dbReference type="GO" id="GO:0008168">
    <property type="term" value="F:methyltransferase activity"/>
    <property type="evidence" value="ECO:0007669"/>
    <property type="project" value="UniProtKB-KW"/>
</dbReference>
<dbReference type="InterPro" id="IPR029063">
    <property type="entry name" value="SAM-dependent_MTases_sf"/>
</dbReference>
<dbReference type="AlphaFoldDB" id="A0AB39MRX4"/>
<dbReference type="GO" id="GO:0032259">
    <property type="term" value="P:methylation"/>
    <property type="evidence" value="ECO:0007669"/>
    <property type="project" value="UniProtKB-KW"/>
</dbReference>
<feature type="domain" description="Methyltransferase" evidence="1">
    <location>
        <begin position="38"/>
        <end position="114"/>
    </location>
</feature>
<keyword evidence="2" id="KW-0808">Transferase</keyword>
<reference evidence="2" key="1">
    <citation type="submission" date="2024-07" db="EMBL/GenBank/DDBJ databases">
        <authorList>
            <person name="Yu S.T."/>
        </authorList>
    </citation>
    <scope>NUCLEOTIDE SEQUENCE</scope>
    <source>
        <strain evidence="2">R08</strain>
    </source>
</reference>
<dbReference type="SUPFAM" id="SSF53335">
    <property type="entry name" value="S-adenosyl-L-methionine-dependent methyltransferases"/>
    <property type="match status" value="1"/>
</dbReference>
<keyword evidence="2" id="KW-0489">Methyltransferase</keyword>
<dbReference type="RefSeq" id="WP_369192596.1">
    <property type="nucleotide sequence ID" value="NZ_CP163431.1"/>
</dbReference>
<sequence length="225" mass="24515">MQLDRGYVPPVPKQIRWGFWDGVGPGDFVLGSLHGKRVLAVGSGPGHDAVHLARGHGALVDAVELSPTQHQRVVQYFGGEPGVRFVQGDVVEHLRAVEPYDAAYAIGTLACNDPHYLLPALRDGLNTGAPLIFSALHTNLHGQGPSPAVTPGQEMIRIRDQEPVPLQMWVLTPQLWEDVLVDYGFRGDSIDLLHAPDADDSVVVQLIRAHQTSHTRPSEIESSRT</sequence>
<dbReference type="Gene3D" id="3.40.50.150">
    <property type="entry name" value="Vaccinia Virus protein VP39"/>
    <property type="match status" value="1"/>
</dbReference>
<evidence type="ECO:0000259" key="1">
    <source>
        <dbReference type="Pfam" id="PF13649"/>
    </source>
</evidence>